<accession>A0A347UCM2</accession>
<dbReference type="PANTHER" id="PTHR47623:SF1">
    <property type="entry name" value="OS09G0287300 PROTEIN"/>
    <property type="match status" value="1"/>
</dbReference>
<protein>
    <submittedName>
        <fullName evidence="2">Histidine phosphatase family protein</fullName>
    </submittedName>
</protein>
<dbReference type="PANTHER" id="PTHR47623">
    <property type="entry name" value="OS09G0287300 PROTEIN"/>
    <property type="match status" value="1"/>
</dbReference>
<dbReference type="Proteomes" id="UP000261704">
    <property type="component" value="Chromosome"/>
</dbReference>
<gene>
    <name evidence="2" type="ORF">BAR1_00795</name>
</gene>
<dbReference type="Gene3D" id="3.40.50.1240">
    <property type="entry name" value="Phosphoglycerate mutase-like"/>
    <property type="match status" value="1"/>
</dbReference>
<sequence>MTLRLILTRHAKSSWDDPTLDDHDRPLNQRGYAAAKAIGGWLKKHDYCPESVISSTARRTAETWAEIAPACDDTDKVQFTSALYMASPQRMMTILQGCRAQSTMLLSHNPGTAMLAEELVNSAPKHPKFHQYPSAATTVISFDADSWADITPNSGQVEAFVVPKDLL</sequence>
<evidence type="ECO:0000313" key="3">
    <source>
        <dbReference type="Proteomes" id="UP000261704"/>
    </source>
</evidence>
<organism evidence="2 3">
    <name type="scientific">Profundibacter amoris</name>
    <dbReference type="NCBI Taxonomy" id="2171755"/>
    <lineage>
        <taxon>Bacteria</taxon>
        <taxon>Pseudomonadati</taxon>
        <taxon>Pseudomonadota</taxon>
        <taxon>Alphaproteobacteria</taxon>
        <taxon>Rhodobacterales</taxon>
        <taxon>Paracoccaceae</taxon>
        <taxon>Profundibacter</taxon>
    </lineage>
</organism>
<evidence type="ECO:0000256" key="1">
    <source>
        <dbReference type="PIRSR" id="PIRSR613078-2"/>
    </source>
</evidence>
<dbReference type="KEGG" id="pamo:BAR1_00795"/>
<dbReference type="SUPFAM" id="SSF53254">
    <property type="entry name" value="Phosphoglycerate mutase-like"/>
    <property type="match status" value="1"/>
</dbReference>
<dbReference type="OrthoDB" id="9810154at2"/>
<dbReference type="Pfam" id="PF00300">
    <property type="entry name" value="His_Phos_1"/>
    <property type="match status" value="1"/>
</dbReference>
<dbReference type="EMBL" id="CP032125">
    <property type="protein sequence ID" value="AXX96600.1"/>
    <property type="molecule type" value="Genomic_DNA"/>
</dbReference>
<keyword evidence="3" id="KW-1185">Reference proteome</keyword>
<dbReference type="SMART" id="SM00855">
    <property type="entry name" value="PGAM"/>
    <property type="match status" value="1"/>
</dbReference>
<dbReference type="AlphaFoldDB" id="A0A347UCM2"/>
<name>A0A347UCM2_9RHOB</name>
<dbReference type="InterPro" id="IPR013078">
    <property type="entry name" value="His_Pase_superF_clade-1"/>
</dbReference>
<reference evidence="2 3" key="1">
    <citation type="submission" date="2018-09" db="EMBL/GenBank/DDBJ databases">
        <title>Profundibacter amoris BAR1 gen. nov., sp. nov., a new member of the Roseobacter clade isolated at Lokis Castle Vent Field on the Arctic Mid-Oceanic Ridge.</title>
        <authorList>
            <person name="Le Moine Bauer S."/>
            <person name="Sjoeberg A.G."/>
            <person name="L'Haridon S."/>
            <person name="Stokke R."/>
            <person name="Roalkvam I."/>
            <person name="Steen I.H."/>
            <person name="Dahle H."/>
        </authorList>
    </citation>
    <scope>NUCLEOTIDE SEQUENCE [LARGE SCALE GENOMIC DNA]</scope>
    <source>
        <strain evidence="2 3">BAR1</strain>
    </source>
</reference>
<dbReference type="InterPro" id="IPR029033">
    <property type="entry name" value="His_PPase_superfam"/>
</dbReference>
<dbReference type="CDD" id="cd07040">
    <property type="entry name" value="HP"/>
    <property type="match status" value="1"/>
</dbReference>
<proteinExistence type="predicted"/>
<feature type="binding site" evidence="1">
    <location>
        <position position="59"/>
    </location>
    <ligand>
        <name>substrate</name>
    </ligand>
</feature>
<dbReference type="RefSeq" id="WP_118941258.1">
    <property type="nucleotide sequence ID" value="NZ_CP032125.1"/>
</dbReference>
<evidence type="ECO:0000313" key="2">
    <source>
        <dbReference type="EMBL" id="AXX96600.1"/>
    </source>
</evidence>